<reference evidence="2 3" key="1">
    <citation type="submission" date="2019-04" db="EMBL/GenBank/DDBJ databases">
        <title>Microbes associate with the intestines of laboratory mice.</title>
        <authorList>
            <person name="Navarre W."/>
            <person name="Wong E."/>
            <person name="Huang K.C."/>
            <person name="Tropini C."/>
            <person name="Ng K."/>
            <person name="Yu B."/>
        </authorList>
    </citation>
    <scope>NUCLEOTIDE SEQUENCE [LARGE SCALE GENOMIC DNA]</scope>
    <source>
        <strain evidence="2 3">NM83_B4-11</strain>
    </source>
</reference>
<dbReference type="Proteomes" id="UP000308038">
    <property type="component" value="Unassembled WGS sequence"/>
</dbReference>
<gene>
    <name evidence="2" type="ORF">E5988_16515</name>
</gene>
<evidence type="ECO:0000313" key="3">
    <source>
        <dbReference type="Proteomes" id="UP000308038"/>
    </source>
</evidence>
<comment type="caution">
    <text evidence="2">The sequence shown here is derived from an EMBL/GenBank/DDBJ whole genome shotgun (WGS) entry which is preliminary data.</text>
</comment>
<accession>A0ABY2QD14</accession>
<dbReference type="EMBL" id="SSTI01000030">
    <property type="protein sequence ID" value="THG36804.1"/>
    <property type="molecule type" value="Genomic_DNA"/>
</dbReference>
<dbReference type="RefSeq" id="WP_136452408.1">
    <property type="nucleotide sequence ID" value="NZ_SSTI01000030.1"/>
</dbReference>
<protein>
    <submittedName>
        <fullName evidence="2">Uncharacterized protein</fullName>
    </submittedName>
</protein>
<name>A0ABY2QD14_9SPHN</name>
<organism evidence="2 3">
    <name type="scientific">Sphingomonas olei</name>
    <dbReference type="NCBI Taxonomy" id="1886787"/>
    <lineage>
        <taxon>Bacteria</taxon>
        <taxon>Pseudomonadati</taxon>
        <taxon>Pseudomonadota</taxon>
        <taxon>Alphaproteobacteria</taxon>
        <taxon>Sphingomonadales</taxon>
        <taxon>Sphingomonadaceae</taxon>
        <taxon>Sphingomonas</taxon>
    </lineage>
</organism>
<sequence length="64" mass="6818">MEQGRLSDIDADGAATGPSAGGRQLRARDRSALSADALLEAFVQLLARRVAHDLIISEDAKELK</sequence>
<feature type="region of interest" description="Disordered" evidence="1">
    <location>
        <begin position="1"/>
        <end position="27"/>
    </location>
</feature>
<evidence type="ECO:0000256" key="1">
    <source>
        <dbReference type="SAM" id="MobiDB-lite"/>
    </source>
</evidence>
<evidence type="ECO:0000313" key="2">
    <source>
        <dbReference type="EMBL" id="THG36804.1"/>
    </source>
</evidence>
<keyword evidence="3" id="KW-1185">Reference proteome</keyword>
<proteinExistence type="predicted"/>